<evidence type="ECO:0000256" key="1">
    <source>
        <dbReference type="SAM" id="MobiDB-lite"/>
    </source>
</evidence>
<feature type="compositionally biased region" description="Basic and acidic residues" evidence="1">
    <location>
        <begin position="1"/>
        <end position="10"/>
    </location>
</feature>
<organism evidence="3 4">
    <name type="scientific">Cymbomonas tetramitiformis</name>
    <dbReference type="NCBI Taxonomy" id="36881"/>
    <lineage>
        <taxon>Eukaryota</taxon>
        <taxon>Viridiplantae</taxon>
        <taxon>Chlorophyta</taxon>
        <taxon>Pyramimonadophyceae</taxon>
        <taxon>Pyramimonadales</taxon>
        <taxon>Pyramimonadaceae</taxon>
        <taxon>Cymbomonas</taxon>
    </lineage>
</organism>
<keyword evidence="2" id="KW-1133">Transmembrane helix</keyword>
<feature type="region of interest" description="Disordered" evidence="1">
    <location>
        <begin position="1"/>
        <end position="88"/>
    </location>
</feature>
<dbReference type="EMBL" id="LGRX02011223">
    <property type="protein sequence ID" value="KAK3269123.1"/>
    <property type="molecule type" value="Genomic_DNA"/>
</dbReference>
<feature type="non-terminal residue" evidence="3">
    <location>
        <position position="1"/>
    </location>
</feature>
<feature type="transmembrane region" description="Helical" evidence="2">
    <location>
        <begin position="571"/>
        <end position="593"/>
    </location>
</feature>
<accession>A0AAE0G0L4</accession>
<comment type="caution">
    <text evidence="3">The sequence shown here is derived from an EMBL/GenBank/DDBJ whole genome shotgun (WGS) entry which is preliminary data.</text>
</comment>
<proteinExistence type="predicted"/>
<protein>
    <submittedName>
        <fullName evidence="3">Uncharacterized protein</fullName>
    </submittedName>
</protein>
<keyword evidence="4" id="KW-1185">Reference proteome</keyword>
<reference evidence="3 4" key="1">
    <citation type="journal article" date="2015" name="Genome Biol. Evol.">
        <title>Comparative Genomics of a Bacterivorous Green Alga Reveals Evolutionary Causalities and Consequences of Phago-Mixotrophic Mode of Nutrition.</title>
        <authorList>
            <person name="Burns J.A."/>
            <person name="Paasch A."/>
            <person name="Narechania A."/>
            <person name="Kim E."/>
        </authorList>
    </citation>
    <scope>NUCLEOTIDE SEQUENCE [LARGE SCALE GENOMIC DNA]</scope>
    <source>
        <strain evidence="3 4">PLY_AMNH</strain>
    </source>
</reference>
<dbReference type="Proteomes" id="UP001190700">
    <property type="component" value="Unassembled WGS sequence"/>
</dbReference>
<evidence type="ECO:0000256" key="2">
    <source>
        <dbReference type="SAM" id="Phobius"/>
    </source>
</evidence>
<feature type="transmembrane region" description="Helical" evidence="2">
    <location>
        <begin position="696"/>
        <end position="719"/>
    </location>
</feature>
<keyword evidence="2" id="KW-0812">Transmembrane</keyword>
<evidence type="ECO:0000313" key="4">
    <source>
        <dbReference type="Proteomes" id="UP001190700"/>
    </source>
</evidence>
<gene>
    <name evidence="3" type="ORF">CYMTET_22412</name>
</gene>
<dbReference type="AlphaFoldDB" id="A0AAE0G0L4"/>
<name>A0AAE0G0L4_9CHLO</name>
<sequence>FAEPRARQEVDSSMVTLSVRNEGPASGGKMRRWMSLSAQASSKQRSRGAQLLSLGKQASASDEERSRGARLLSLGKQASASDEELRPDDVRLELADSPADGKGNNLGQPMDGKALTLAQHTPQTVHALSAMQLFEVLDVSLARVLVCVPLHELASAAGRMDQHDISLAPAKMRGFLEMWRLPEAAERFTFLRVISTALVHAVLQHCNRVVPERMRAQAAMLEQAPWMITPGRSFSWYVGVLMVVLDNIKAPGWHSRSQLLQLVFLQQPDGSFRMTKALATLLRAGYPEEPLASDPLPAFSVEELADATPKDLLALCGGNGELTRQTWATLCALAYYNQLPFEWHVNPEAPLVERETLGQQAWRWVCEAVPAALGHESLPDIVLQDLQEFQELAAIAVDTWQQQHERRCEQFQDAELVETIASDLSTASQGDKARCVGEGAAGKWRLGRAMRQFADHVRLTHPLAQIYLVHPMDCFTRGQRIIVQANTILTLLAMAIVTGYHRAVSCSAALRENLGCPSRLSFQPVVPSSACLGENDDVRLQEARQSGMLPEELRDEDFVCNEFPRRTLPDVTCAVAAMAFTILLIAALLSAVYKRGWAVVSPDHWHLSPSKPRGRLQLSTSARLLVGLASAVVDAVNRVREALVLLASIFLKPVMQSLKWCAWQCWSRTSRLLRGETVNEDDVTMMTMTSFMMLEVWSHFMVHVLLLACWMFLAGAILMSASGRLVRQKPVPDPVTPSDISPFAGYEKENFTSAPGRLEIFRASDSRSPVGEVFGSVLVTTQPLDSAPTSPLEGPSAGVQEVMVLRGLEAQELVVLEDPGIQEVLAVIQVMTGMAIATIPSVLSPLFAPSENAL</sequence>
<evidence type="ECO:0000313" key="3">
    <source>
        <dbReference type="EMBL" id="KAK3269123.1"/>
    </source>
</evidence>
<keyword evidence="2" id="KW-0472">Membrane</keyword>